<dbReference type="AlphaFoldDB" id="A0AAD2FWM5"/>
<protein>
    <recommendedName>
        <fullName evidence="4">Sulfotransferase domain-containing protein</fullName>
    </recommendedName>
</protein>
<keyword evidence="3" id="KW-1185">Reference proteome</keyword>
<dbReference type="InterPro" id="IPR027417">
    <property type="entry name" value="P-loop_NTPase"/>
</dbReference>
<feature type="region of interest" description="Disordered" evidence="1">
    <location>
        <begin position="37"/>
        <end position="59"/>
    </location>
</feature>
<accession>A0AAD2FWM5</accession>
<evidence type="ECO:0000313" key="3">
    <source>
        <dbReference type="Proteomes" id="UP001295423"/>
    </source>
</evidence>
<feature type="compositionally biased region" description="Basic and acidic residues" evidence="1">
    <location>
        <begin position="40"/>
        <end position="52"/>
    </location>
</feature>
<evidence type="ECO:0000256" key="1">
    <source>
        <dbReference type="SAM" id="MobiDB-lite"/>
    </source>
</evidence>
<proteinExistence type="predicted"/>
<dbReference type="Gene3D" id="3.40.50.300">
    <property type="entry name" value="P-loop containing nucleotide triphosphate hydrolases"/>
    <property type="match status" value="1"/>
</dbReference>
<dbReference type="Proteomes" id="UP001295423">
    <property type="component" value="Unassembled WGS sequence"/>
</dbReference>
<dbReference type="EMBL" id="CAKOGP040001869">
    <property type="protein sequence ID" value="CAJ1954692.1"/>
    <property type="molecule type" value="Genomic_DNA"/>
</dbReference>
<reference evidence="2" key="1">
    <citation type="submission" date="2023-08" db="EMBL/GenBank/DDBJ databases">
        <authorList>
            <person name="Audoor S."/>
            <person name="Bilcke G."/>
        </authorList>
    </citation>
    <scope>NUCLEOTIDE SEQUENCE</scope>
</reference>
<sequence>MSPESTVSSGSFDINKMEMSEVIRMYSRSSYQHPLFDPLQDGKAKEHRRDDAASPISNSDSTLGILQDLGFSQSNIDSEGFGKKLPLWSQIIDNYGDRPVVLGLERCQAYRETVPVAKRIVGLAGLFSSGTNVMHHLLLNNCKPPEGGQKPQRSFQWQVPWGKHHPADTRMKYAARDREFLNQTAVLPVVTVRHPITWLNALCRHGYSLHWDHNPDLCDATLRLDQAVHAKFGYTNQSIVYDSLIDVWKDWNLAYFQQRKYPLLMTRLEDIVYHPKQVVEEVCHCIGGKLHSDRPFSVFVSSMNDGKGHGEHRSSGLLSTFVKFAKPMKELSDKFSNDDWDIVKTVLQDDSHLLSSLNYRMPKG</sequence>
<comment type="caution">
    <text evidence="2">The sequence shown here is derived from an EMBL/GenBank/DDBJ whole genome shotgun (WGS) entry which is preliminary data.</text>
</comment>
<gene>
    <name evidence="2" type="ORF">CYCCA115_LOCUS15284</name>
</gene>
<organism evidence="2 3">
    <name type="scientific">Cylindrotheca closterium</name>
    <dbReference type="NCBI Taxonomy" id="2856"/>
    <lineage>
        <taxon>Eukaryota</taxon>
        <taxon>Sar</taxon>
        <taxon>Stramenopiles</taxon>
        <taxon>Ochrophyta</taxon>
        <taxon>Bacillariophyta</taxon>
        <taxon>Bacillariophyceae</taxon>
        <taxon>Bacillariophycidae</taxon>
        <taxon>Bacillariales</taxon>
        <taxon>Bacillariaceae</taxon>
        <taxon>Cylindrotheca</taxon>
    </lineage>
</organism>
<evidence type="ECO:0000313" key="2">
    <source>
        <dbReference type="EMBL" id="CAJ1954692.1"/>
    </source>
</evidence>
<evidence type="ECO:0008006" key="4">
    <source>
        <dbReference type="Google" id="ProtNLM"/>
    </source>
</evidence>
<name>A0AAD2FWM5_9STRA</name>
<dbReference type="SUPFAM" id="SSF52540">
    <property type="entry name" value="P-loop containing nucleoside triphosphate hydrolases"/>
    <property type="match status" value="1"/>
</dbReference>